<dbReference type="InterPro" id="IPR013783">
    <property type="entry name" value="Ig-like_fold"/>
</dbReference>
<dbReference type="OrthoDB" id="511700at2"/>
<comment type="caution">
    <text evidence="2">The sequence shown here is derived from an EMBL/GenBank/DDBJ whole genome shotgun (WGS) entry which is preliminary data.</text>
</comment>
<reference evidence="2 3" key="1">
    <citation type="journal article" date="2012" name="BMC Genomics">
        <title>Comparative genomics of bacteria in the genus Providencia isolated from wild Drosophila melanogaster.</title>
        <authorList>
            <person name="Galac M.R."/>
            <person name="Lazzaro B.P."/>
        </authorList>
    </citation>
    <scope>NUCLEOTIDE SEQUENCE [LARGE SCALE GENOMIC DNA]</scope>
    <source>
        <strain evidence="2 3">DSM 19968</strain>
    </source>
</reference>
<dbReference type="PATRIC" id="fig|1141662.3.peg.2372"/>
<dbReference type="Proteomes" id="UP000009336">
    <property type="component" value="Unassembled WGS sequence"/>
</dbReference>
<gene>
    <name evidence="2" type="ORF">OOA_11713</name>
</gene>
<dbReference type="AlphaFoldDB" id="K8WL43"/>
<dbReference type="HOGENOM" id="CLU_076533_0_1_6"/>
<dbReference type="PANTHER" id="PTHR30251:SF4">
    <property type="entry name" value="SLR1668 PROTEIN"/>
    <property type="match status" value="1"/>
</dbReference>
<dbReference type="InterPro" id="IPR050643">
    <property type="entry name" value="Periplasmic_pilus_chap"/>
</dbReference>
<proteinExistence type="predicted"/>
<dbReference type="GO" id="GO:0071555">
    <property type="term" value="P:cell wall organization"/>
    <property type="evidence" value="ECO:0007669"/>
    <property type="project" value="InterPro"/>
</dbReference>
<organism evidence="2 3">
    <name type="scientific">Providencia burhodogranariea DSM 19968</name>
    <dbReference type="NCBI Taxonomy" id="1141662"/>
    <lineage>
        <taxon>Bacteria</taxon>
        <taxon>Pseudomonadati</taxon>
        <taxon>Pseudomonadota</taxon>
        <taxon>Gammaproteobacteria</taxon>
        <taxon>Enterobacterales</taxon>
        <taxon>Morganellaceae</taxon>
        <taxon>Providencia</taxon>
    </lineage>
</organism>
<dbReference type="Gene3D" id="2.60.40.10">
    <property type="entry name" value="Immunoglobulins"/>
    <property type="match status" value="1"/>
</dbReference>
<protein>
    <recommendedName>
        <fullName evidence="1">Pili assembly chaperone N-terminal domain-containing protein</fullName>
    </recommendedName>
</protein>
<dbReference type="STRING" id="1141662.OOA_11713"/>
<dbReference type="PANTHER" id="PTHR30251">
    <property type="entry name" value="PILUS ASSEMBLY CHAPERONE"/>
    <property type="match status" value="1"/>
</dbReference>
<name>K8WL43_9GAMM</name>
<dbReference type="eggNOG" id="COG3121">
    <property type="taxonomic scope" value="Bacteria"/>
</dbReference>
<dbReference type="InterPro" id="IPR016147">
    <property type="entry name" value="Pili_assmbl_chaperone_N"/>
</dbReference>
<evidence type="ECO:0000313" key="3">
    <source>
        <dbReference type="Proteomes" id="UP000009336"/>
    </source>
</evidence>
<sequence>MLKSIYILLKILFFITLSIPFSNYAATLQVYPVNIDFLAGEKAKAIYVSNAGDHAINAQIRVFLWQQENGENKLIETNNIIVSPPLTDIPPGQQQLIRIIQPNQKIADTEQSYRLIIDELPGSDEVKNAGAVNFLLRYSLPVFINTPSSIIDNTKINIWIDSSVTPALLKVRNDNNKHIKLSDVSIVSQGKIVVINKGLLGYVLANNQMQWPLPSHIVSGQTLKVTLNGHAEPQIFTILTR</sequence>
<feature type="domain" description="Pili assembly chaperone N-terminal" evidence="1">
    <location>
        <begin position="28"/>
        <end position="145"/>
    </location>
</feature>
<evidence type="ECO:0000259" key="1">
    <source>
        <dbReference type="Pfam" id="PF00345"/>
    </source>
</evidence>
<accession>K8WL43</accession>
<dbReference type="InterPro" id="IPR008962">
    <property type="entry name" value="PapD-like_sf"/>
</dbReference>
<dbReference type="EMBL" id="AKKL01000032">
    <property type="protein sequence ID" value="EKT60701.1"/>
    <property type="molecule type" value="Genomic_DNA"/>
</dbReference>
<keyword evidence="3" id="KW-1185">Reference proteome</keyword>
<dbReference type="Pfam" id="PF00345">
    <property type="entry name" value="PapD_N"/>
    <property type="match status" value="1"/>
</dbReference>
<dbReference type="SUPFAM" id="SSF49354">
    <property type="entry name" value="PapD-like"/>
    <property type="match status" value="1"/>
</dbReference>
<evidence type="ECO:0000313" key="2">
    <source>
        <dbReference type="EMBL" id="EKT60701.1"/>
    </source>
</evidence>
<dbReference type="RefSeq" id="WP_008912341.1">
    <property type="nucleotide sequence ID" value="NZ_KB233223.1"/>
</dbReference>
<dbReference type="GO" id="GO:0030288">
    <property type="term" value="C:outer membrane-bounded periplasmic space"/>
    <property type="evidence" value="ECO:0007669"/>
    <property type="project" value="InterPro"/>
</dbReference>